<reference evidence="1 2" key="1">
    <citation type="journal article" date="2014" name="Genome Announc.">
        <title>Complete Genome Sequence of Hyphomicrobium nitrativorans Strain NL23, a Denitrifying Bacterium Isolated from Biofilm of a Methanol-Fed Denitrification System Treating Seawater at the Montreal Biodome.</title>
        <authorList>
            <person name="Martineau C."/>
            <person name="Villeneuve C."/>
            <person name="Mauffrey F."/>
            <person name="Villemur R."/>
        </authorList>
    </citation>
    <scope>NUCLEOTIDE SEQUENCE [LARGE SCALE GENOMIC DNA]</scope>
    <source>
        <strain evidence="1">NL23</strain>
    </source>
</reference>
<organism evidence="1 2">
    <name type="scientific">Hyphomicrobium nitrativorans NL23</name>
    <dbReference type="NCBI Taxonomy" id="1029756"/>
    <lineage>
        <taxon>Bacteria</taxon>
        <taxon>Pseudomonadati</taxon>
        <taxon>Pseudomonadota</taxon>
        <taxon>Alphaproteobacteria</taxon>
        <taxon>Hyphomicrobiales</taxon>
        <taxon>Hyphomicrobiaceae</taxon>
        <taxon>Hyphomicrobium</taxon>
    </lineage>
</organism>
<dbReference type="AlphaFoldDB" id="V5SCK6"/>
<dbReference type="EMBL" id="CP006912">
    <property type="protein sequence ID" value="AHB47755.1"/>
    <property type="molecule type" value="Genomic_DNA"/>
</dbReference>
<keyword evidence="2" id="KW-1185">Reference proteome</keyword>
<accession>V5SCK6</accession>
<evidence type="ECO:0000313" key="1">
    <source>
        <dbReference type="EMBL" id="AHB47755.1"/>
    </source>
</evidence>
<dbReference type="OrthoDB" id="7847400at2"/>
<evidence type="ECO:0008006" key="3">
    <source>
        <dbReference type="Google" id="ProtNLM"/>
    </source>
</evidence>
<proteinExistence type="predicted"/>
<dbReference type="HOGENOM" id="CLU_122346_1_0_5"/>
<dbReference type="PATRIC" id="fig|1029756.8.peg.835"/>
<name>V5SCK6_9HYPH</name>
<dbReference type="RefSeq" id="WP_023786208.1">
    <property type="nucleotide sequence ID" value="NC_022997.1"/>
</dbReference>
<gene>
    <name evidence="1" type="ORF">W911_03990</name>
</gene>
<dbReference type="Proteomes" id="UP000018542">
    <property type="component" value="Chromosome"/>
</dbReference>
<dbReference type="KEGG" id="hni:W911_03990"/>
<dbReference type="STRING" id="1029756.W911_03990"/>
<protein>
    <recommendedName>
        <fullName evidence="3">Flagellar basal body-associated protein FliL</fullName>
    </recommendedName>
</protein>
<sequence length="149" mass="16384">MIKLLATGLWASVVTLGAVFGVLEWQKNAQTGDGAQAELKIEEYRTKAINVPIIGNGAIQGYMVAQFVFTVDVTAMRKLAIDPEIYVLDEAFKTIYAGEQINFQNMKKQDLPALAKALADNVNGRLGLPIVQEVLIDQLSYIPKNEMRG</sequence>
<evidence type="ECO:0000313" key="2">
    <source>
        <dbReference type="Proteomes" id="UP000018542"/>
    </source>
</evidence>